<keyword evidence="4" id="KW-0500">Molybdenum</keyword>
<evidence type="ECO:0000259" key="11">
    <source>
        <dbReference type="Pfam" id="PF20256"/>
    </source>
</evidence>
<keyword evidence="6" id="KW-0479">Metal-binding</keyword>
<evidence type="ECO:0000256" key="1">
    <source>
        <dbReference type="ARBA" id="ARBA00001924"/>
    </source>
</evidence>
<keyword evidence="5" id="KW-0001">2Fe-2S</keyword>
<comment type="similarity">
    <text evidence="3">Belongs to the xanthine dehydrogenase family.</text>
</comment>
<proteinExistence type="inferred from homology"/>
<evidence type="ECO:0000256" key="5">
    <source>
        <dbReference type="ARBA" id="ARBA00022714"/>
    </source>
</evidence>
<dbReference type="AlphaFoldDB" id="A0A9P0C5N2"/>
<evidence type="ECO:0000256" key="9">
    <source>
        <dbReference type="ARBA" id="ARBA00023014"/>
    </source>
</evidence>
<dbReference type="FunFam" id="3.30.365.10:FF:000002">
    <property type="entry name" value="Xanthine dehydrogenase oxidase"/>
    <property type="match status" value="1"/>
</dbReference>
<dbReference type="Pfam" id="PF20256">
    <property type="entry name" value="MoCoBD_2"/>
    <property type="match status" value="1"/>
</dbReference>
<evidence type="ECO:0000256" key="10">
    <source>
        <dbReference type="ARBA" id="ARBA00034078"/>
    </source>
</evidence>
<dbReference type="PANTHER" id="PTHR11908">
    <property type="entry name" value="XANTHINE DEHYDROGENASE"/>
    <property type="match status" value="1"/>
</dbReference>
<dbReference type="InterPro" id="IPR037165">
    <property type="entry name" value="AldOxase/xan_DH_Mopterin-bd_sf"/>
</dbReference>
<dbReference type="Proteomes" id="UP001153714">
    <property type="component" value="Chromosome 19"/>
</dbReference>
<accession>A0A9P0C5N2</accession>
<dbReference type="GO" id="GO:0005506">
    <property type="term" value="F:iron ion binding"/>
    <property type="evidence" value="ECO:0007669"/>
    <property type="project" value="InterPro"/>
</dbReference>
<dbReference type="PANTHER" id="PTHR11908:SF132">
    <property type="entry name" value="ALDEHYDE OXIDASE 1-RELATED"/>
    <property type="match status" value="1"/>
</dbReference>
<feature type="domain" description="Aldehyde oxidase/xanthine dehydrogenase second molybdopterin binding" evidence="11">
    <location>
        <begin position="122"/>
        <end position="332"/>
    </location>
</feature>
<dbReference type="SUPFAM" id="SSF56003">
    <property type="entry name" value="Molybdenum cofactor-binding domain"/>
    <property type="match status" value="1"/>
</dbReference>
<keyword evidence="13" id="KW-1185">Reference proteome</keyword>
<evidence type="ECO:0000313" key="13">
    <source>
        <dbReference type="Proteomes" id="UP001153714"/>
    </source>
</evidence>
<name>A0A9P0C5N2_9NEOP</name>
<evidence type="ECO:0000256" key="4">
    <source>
        <dbReference type="ARBA" id="ARBA00022505"/>
    </source>
</evidence>
<reference evidence="12" key="1">
    <citation type="submission" date="2021-12" db="EMBL/GenBank/DDBJ databases">
        <authorList>
            <person name="King R."/>
        </authorList>
    </citation>
    <scope>NUCLEOTIDE SEQUENCE</scope>
</reference>
<reference evidence="12" key="2">
    <citation type="submission" date="2022-10" db="EMBL/GenBank/DDBJ databases">
        <authorList>
            <consortium name="ENA_rothamsted_submissions"/>
            <consortium name="culmorum"/>
            <person name="King R."/>
        </authorList>
    </citation>
    <scope>NUCLEOTIDE SEQUENCE</scope>
</reference>
<evidence type="ECO:0000256" key="7">
    <source>
        <dbReference type="ARBA" id="ARBA00023002"/>
    </source>
</evidence>
<keyword evidence="9" id="KW-0411">Iron-sulfur</keyword>
<dbReference type="InterPro" id="IPR046867">
    <property type="entry name" value="AldOxase/xan_DH_MoCoBD2"/>
</dbReference>
<protein>
    <recommendedName>
        <fullName evidence="11">Aldehyde oxidase/xanthine dehydrogenase second molybdopterin binding domain-containing protein</fullName>
    </recommendedName>
</protein>
<comment type="cofactor">
    <cofactor evidence="1">
        <name>Mo-molybdopterin</name>
        <dbReference type="ChEBI" id="CHEBI:71302"/>
    </cofactor>
</comment>
<evidence type="ECO:0000256" key="3">
    <source>
        <dbReference type="ARBA" id="ARBA00006849"/>
    </source>
</evidence>
<gene>
    <name evidence="12" type="ORF">DIATSA_LOCUS6218</name>
</gene>
<evidence type="ECO:0000256" key="2">
    <source>
        <dbReference type="ARBA" id="ARBA00001974"/>
    </source>
</evidence>
<evidence type="ECO:0000313" key="12">
    <source>
        <dbReference type="EMBL" id="CAH0755473.1"/>
    </source>
</evidence>
<dbReference type="GO" id="GO:0051537">
    <property type="term" value="F:2 iron, 2 sulfur cluster binding"/>
    <property type="evidence" value="ECO:0007669"/>
    <property type="project" value="UniProtKB-KW"/>
</dbReference>
<evidence type="ECO:0000256" key="8">
    <source>
        <dbReference type="ARBA" id="ARBA00023004"/>
    </source>
</evidence>
<comment type="cofactor">
    <cofactor evidence="10">
        <name>[2Fe-2S] cluster</name>
        <dbReference type="ChEBI" id="CHEBI:190135"/>
    </cofactor>
</comment>
<dbReference type="InterPro" id="IPR016208">
    <property type="entry name" value="Ald_Oxase/xanthine_DH-like"/>
</dbReference>
<keyword evidence="7" id="KW-0560">Oxidoreductase</keyword>
<organism evidence="12 13">
    <name type="scientific">Diatraea saccharalis</name>
    <name type="common">sugarcane borer</name>
    <dbReference type="NCBI Taxonomy" id="40085"/>
    <lineage>
        <taxon>Eukaryota</taxon>
        <taxon>Metazoa</taxon>
        <taxon>Ecdysozoa</taxon>
        <taxon>Arthropoda</taxon>
        <taxon>Hexapoda</taxon>
        <taxon>Insecta</taxon>
        <taxon>Pterygota</taxon>
        <taxon>Neoptera</taxon>
        <taxon>Endopterygota</taxon>
        <taxon>Lepidoptera</taxon>
        <taxon>Glossata</taxon>
        <taxon>Ditrysia</taxon>
        <taxon>Pyraloidea</taxon>
        <taxon>Crambidae</taxon>
        <taxon>Crambinae</taxon>
        <taxon>Diatraea</taxon>
    </lineage>
</organism>
<dbReference type="Gene3D" id="3.30.365.10">
    <property type="entry name" value="Aldehyde oxidase/xanthine dehydrogenase, molybdopterin binding domain"/>
    <property type="match status" value="3"/>
</dbReference>
<dbReference type="GO" id="GO:0016491">
    <property type="term" value="F:oxidoreductase activity"/>
    <property type="evidence" value="ECO:0007669"/>
    <property type="project" value="UniProtKB-KW"/>
</dbReference>
<dbReference type="EMBL" id="OU893350">
    <property type="protein sequence ID" value="CAH0755473.1"/>
    <property type="molecule type" value="Genomic_DNA"/>
</dbReference>
<sequence>MTLTSGGCERRRPDTVHGADLLLRLRRQLQRHDGGGRGERARELVRERHVERARLQRAHRQARQHVVPVAGSELGTTEAIAIMEHIMERIAHATGKDPIDVRITNLDPEHISIKDMIDSFKRDTDYDERRTQIAKYNADNAWKKKGLKLAIMCFPISYEWNIPSTVSVYHGDGTVSVSHGGIEMGQGINTKVAQVCAYTLKVPLEKVTVLGTDSFVSPNSVVSSGSVASECVAYSTIKACEDLLRKLEPARNGPDQSWEDVVKKAYEKGINLQSNYMMSQTVDKLKPYNVYGVCVAEVELDVLTGRHEVTRVDFLEDVGISLSPDIDVGQVYIFFY</sequence>
<comment type="cofactor">
    <cofactor evidence="2">
        <name>FAD</name>
        <dbReference type="ChEBI" id="CHEBI:57692"/>
    </cofactor>
</comment>
<evidence type="ECO:0000256" key="6">
    <source>
        <dbReference type="ARBA" id="ARBA00022723"/>
    </source>
</evidence>
<dbReference type="OrthoDB" id="7422852at2759"/>
<keyword evidence="8" id="KW-0408">Iron</keyword>